<keyword evidence="2" id="KW-1185">Reference proteome</keyword>
<evidence type="ECO:0000313" key="2">
    <source>
        <dbReference type="Proteomes" id="UP001299068"/>
    </source>
</evidence>
<gene>
    <name evidence="1" type="ORF">K5V21_03565</name>
</gene>
<protein>
    <submittedName>
        <fullName evidence="1">Uncharacterized protein</fullName>
    </submittedName>
</protein>
<comment type="caution">
    <text evidence="1">The sequence shown here is derived from an EMBL/GenBank/DDBJ whole genome shotgun (WGS) entry which is preliminary data.</text>
</comment>
<proteinExistence type="predicted"/>
<evidence type="ECO:0000313" key="1">
    <source>
        <dbReference type="EMBL" id="MBY0754529.1"/>
    </source>
</evidence>
<dbReference type="EMBL" id="JAIKTU010000003">
    <property type="protein sequence ID" value="MBY0754529.1"/>
    <property type="molecule type" value="Genomic_DNA"/>
</dbReference>
<reference evidence="1 2" key="1">
    <citation type="journal article" date="2021" name="Cell Host Microbe">
        <title>in vivo commensal control of Clostridioides difficile virulence.</title>
        <authorList>
            <person name="Girinathan B.P."/>
            <person name="Dibenedetto N."/>
            <person name="Worley J.N."/>
            <person name="Peltier J."/>
            <person name="Arrieta-Ortiz M.L."/>
            <person name="Rupa Christinal Immanuel S."/>
            <person name="Lavin R."/>
            <person name="Delaney M.L."/>
            <person name="Cummins C."/>
            <person name="Hoffmann M."/>
            <person name="Luo Y."/>
            <person name="Gonzalez-Escalona N."/>
            <person name="Allard M."/>
            <person name="Onderdonk A.B."/>
            <person name="Gerber G.K."/>
            <person name="Sonenshein A.L."/>
            <person name="Baliga N."/>
            <person name="Dupuy B."/>
            <person name="Bry L."/>
        </authorList>
    </citation>
    <scope>NUCLEOTIDE SEQUENCE [LARGE SCALE GENOMIC DNA]</scope>
    <source>
        <strain evidence="1 2">DSM 599</strain>
    </source>
</reference>
<dbReference type="RefSeq" id="WP_221859249.1">
    <property type="nucleotide sequence ID" value="NZ_JAIKTU010000003.1"/>
</dbReference>
<sequence length="1209" mass="134247">MINTSTEYKNEIKQNSRMFECKVTIGDRVFSNEDIVDIRINSNTQPNEGFSIGTVTSQQLELTLLNRAETIYSMNQIKVEIGLKIGNNIEYLLMGSYNIDDIEKTDYTIKFTAYDNMIKFETPYFSKLGDKATLQQIVNELATITGVKFTGSLPTYKLKKLEGFTCREVLGYVASLCAGNAVIKRDGSFTIVSPKEINYTIDAGNYIDYKREDVVYKIGKVSCQVGENIISKGALGTDSMELEFENPWIDDKNINDVYNKLKEFTYLGYTMKWQGDISLDIGDIATLIDKNNIERKIPIFSQSFTYTGGLTSELAAKGETKNKNSFSSNGNTNNKINRVVTELLIVNEALINKANIQDLQAINAEIYNLKVSNAEIENAIIKFATIERVEANYAELKKLIAGSATITDLNAAVGKIDVLITKTADIEHLLAGNITADNIQAGTITAGSGIIANGAIGDAQISYLSANKINTGSLDTSLVTIASADGIIQITGNQILVNKNNSNRVILGEYIKTDGTTDYGLLVRGKDNQTVMIDGNGVHNAGLTSDAIKDNVVANDANIMGYKLNINSVIREVNENGTESIQGTKVQVGDRTLDVELSTQKNTITEHGKELSSQKATIQAMDKAIKLKVDEQTFKQNINGLNTELSKTTSELGVLKGQIATKVSNTELKQEVLVINESIKGIRSDLNTTKSEFKQKTDSITANIDDLSSKTTTLEVDVNNKLKVVNTNVSNNTSQLNLLKNEINTKVSQSEIDKKVIEINNQIKLSNEKITTVESNFIQKTNSITQKVTEVQTQTTKLDEKVTSNTSRIGTAEQKLLPGTIISTVSEALSDGGVIKGVSTSITSEYFRVRNINNKARLDIWDGNISTYSTDGRDCIDIIEQNIYFYDWLNGNKKVGGIASARSNQDSLWGIDVYSELSSDTVRLGLRDSNGIIQTKIETSRKKGFMIYDNVDAVGRNFKVTKINQDNKGRILDFCNLQAQHNNLNGPYQSWLRFNVWNSDKVVINAGTGNAGNYGTCRARSWETINKSIQRANTKNIASYYTSSTEDTISDIGHGIIGESGETIIMFEDDFLAFADTKTAYFITYEVIGKDRKSVYTKEHNVNYFIVGGEVGQEFSFRMECKKQGDNCTRYYREFESDIEVVNRGLDNIEGIHSERKEVEERAGLINYIRDVKGEKDLELIKDIKELKEENKSMQILNLMNEIRNERGV</sequence>
<dbReference type="Proteomes" id="UP001299068">
    <property type="component" value="Unassembled WGS sequence"/>
</dbReference>
<organism evidence="1 2">
    <name type="scientific">Clostridium sardiniense</name>
    <name type="common">Clostridium absonum</name>
    <dbReference type="NCBI Taxonomy" id="29369"/>
    <lineage>
        <taxon>Bacteria</taxon>
        <taxon>Bacillati</taxon>
        <taxon>Bacillota</taxon>
        <taxon>Clostridia</taxon>
        <taxon>Eubacteriales</taxon>
        <taxon>Clostridiaceae</taxon>
        <taxon>Clostridium</taxon>
    </lineage>
</organism>
<accession>A0ABS7KUN7</accession>
<name>A0ABS7KUN7_CLOSR</name>